<name>A0A9P6H1C4_9MICR</name>
<dbReference type="Proteomes" id="UP000740883">
    <property type="component" value="Unassembled WGS sequence"/>
</dbReference>
<protein>
    <recommendedName>
        <fullName evidence="3">DUF2428 domain-containing protein</fullName>
    </recommendedName>
</protein>
<sequence length="784" mass="92114">MVKKVYQEALKYIGQNNIQIQDCLSHNIDLGAFELENCLFFSENDRILYIRLIMINVLIKTNDNSVTNFLISVDSTQKDVLYVLFNLFKKIITFQQLKDTQKLQILKKCKVYWCYKYLRGVLVHIFTKLSDSACYFEILPLDFIIRYSLWTKQTFYLSASNQSEKYNFNVFLVSRFLQTINFMNYKYIRKTMGLLDPEMFDCLPVKYTELGLSNIVSFVKDHKIRLNLPFLDYENKKKYTSHLSLTIRKFVLQDLENPEIFYEILKYSQLTNDEDLIDKLAEKCLKLAGMFSEGLLVSLKKLIENACKSIFPYRRLLGMRLSEAFEYRNLDYQLKLNLIFDNSQAVRRFSKKLIEETNYEDLEAIFIEERYKNVEPIIEHIRDSSKIIKNAADKVERFLEGNSDINIHNHLRLLIETDYFNIEDYILRLRNVKIQNRIVKEICYFYYKNKSTSNLIDILLTSDDLGVILTIDKYLETLKVDFSKIELLDILNRLSSNDKRIRKSAGLGVLFKSLSVYNKELAMNRLLSDVKAHMKCSQAECFYKDNSKRECENILYHSFSIILSLIEEEIISLELLELCFTGLKSDMWIVKNSSIQLFSIIYGRVESIELNEGLRSYIREALKGEIERNNPKSIFNDLIYCLVLITKKYETLNMEESYLLESTKNIGGAFNAIDLIQQDRSSTAKWMYSTEESVIDLQNDLKTYNELKNILLTLVSEDSDYKAEVMAEYFPGLNITQEKIIEELITIIKCRGLVSILLEDLKNVDGSCYDIEYLKFMCIVIKLY</sequence>
<comment type="caution">
    <text evidence="1">The sequence shown here is derived from an EMBL/GenBank/DDBJ whole genome shotgun (WGS) entry which is preliminary data.</text>
</comment>
<proteinExistence type="predicted"/>
<dbReference type="EMBL" id="SBJO01000006">
    <property type="protein sequence ID" value="KAF9764864.1"/>
    <property type="molecule type" value="Genomic_DNA"/>
</dbReference>
<dbReference type="AlphaFoldDB" id="A0A9P6H1C4"/>
<evidence type="ECO:0000313" key="2">
    <source>
        <dbReference type="Proteomes" id="UP000740883"/>
    </source>
</evidence>
<evidence type="ECO:0008006" key="3">
    <source>
        <dbReference type="Google" id="ProtNLM"/>
    </source>
</evidence>
<evidence type="ECO:0000313" key="1">
    <source>
        <dbReference type="EMBL" id="KAF9764864.1"/>
    </source>
</evidence>
<reference evidence="1 2" key="1">
    <citation type="journal article" date="2020" name="Genome Biol. Evol.">
        <title>Comparative genomics of strictly vertically transmitted, feminizing microsporidia endosymbionts of amphipod crustaceans.</title>
        <authorList>
            <person name="Cormier A."/>
            <person name="Chebbi M.A."/>
            <person name="Giraud I."/>
            <person name="Wattier R."/>
            <person name="Teixeira M."/>
            <person name="Gilbert C."/>
            <person name="Rigaud T."/>
            <person name="Cordaux R."/>
        </authorList>
    </citation>
    <scope>NUCLEOTIDE SEQUENCE [LARGE SCALE GENOMIC DNA]</scope>
    <source>
        <strain evidence="1 2">Ou3-Ou53</strain>
    </source>
</reference>
<keyword evidence="2" id="KW-1185">Reference proteome</keyword>
<gene>
    <name evidence="1" type="ORF">NGRA_0180</name>
</gene>
<organism evidence="1 2">
    <name type="scientific">Nosema granulosis</name>
    <dbReference type="NCBI Taxonomy" id="83296"/>
    <lineage>
        <taxon>Eukaryota</taxon>
        <taxon>Fungi</taxon>
        <taxon>Fungi incertae sedis</taxon>
        <taxon>Microsporidia</taxon>
        <taxon>Nosematidae</taxon>
        <taxon>Nosema</taxon>
    </lineage>
</organism>
<accession>A0A9P6H1C4</accession>